<dbReference type="SMART" id="SM00401">
    <property type="entry name" value="ZnF_GATA"/>
    <property type="match status" value="1"/>
</dbReference>
<dbReference type="GO" id="GO:0043565">
    <property type="term" value="F:sequence-specific DNA binding"/>
    <property type="evidence" value="ECO:0007669"/>
    <property type="project" value="InterPro"/>
</dbReference>
<dbReference type="GO" id="GO:0000228">
    <property type="term" value="C:nuclear chromosome"/>
    <property type="evidence" value="ECO:0007669"/>
    <property type="project" value="InterPro"/>
</dbReference>
<comment type="caution">
    <text evidence="8">The sequence shown here is derived from an EMBL/GenBank/DDBJ whole genome shotgun (WGS) entry which is preliminary data.</text>
</comment>
<name>A0A4U7B2P0_9PEZI</name>
<dbReference type="EMBL" id="PTQR01000050">
    <property type="protein sequence ID" value="TKX23945.1"/>
    <property type="molecule type" value="Genomic_DNA"/>
</dbReference>
<evidence type="ECO:0000256" key="5">
    <source>
        <dbReference type="ARBA" id="ARBA00023242"/>
    </source>
</evidence>
<evidence type="ECO:0000256" key="1">
    <source>
        <dbReference type="ARBA" id="ARBA00004123"/>
    </source>
</evidence>
<dbReference type="CDD" id="cd00202">
    <property type="entry name" value="ZnF_GATA"/>
    <property type="match status" value="1"/>
</dbReference>
<dbReference type="Pfam" id="PF04855">
    <property type="entry name" value="SNF5"/>
    <property type="match status" value="1"/>
</dbReference>
<dbReference type="PANTHER" id="PTHR10019">
    <property type="entry name" value="SNF5"/>
    <property type="match status" value="1"/>
</dbReference>
<proteinExistence type="inferred from homology"/>
<dbReference type="AlphaFoldDB" id="A0A4U7B2P0"/>
<gene>
    <name evidence="8" type="ORF">C1H76_3883</name>
</gene>
<evidence type="ECO:0000259" key="7">
    <source>
        <dbReference type="SMART" id="SM00401"/>
    </source>
</evidence>
<evidence type="ECO:0000256" key="2">
    <source>
        <dbReference type="ARBA" id="ARBA00010239"/>
    </source>
</evidence>
<feature type="region of interest" description="Disordered" evidence="6">
    <location>
        <begin position="582"/>
        <end position="625"/>
    </location>
</feature>
<dbReference type="SUPFAM" id="SSF57716">
    <property type="entry name" value="Glucocorticoid receptor-like (DNA-binding domain)"/>
    <property type="match status" value="1"/>
</dbReference>
<keyword evidence="5" id="KW-0539">Nucleus</keyword>
<sequence>MSGPRRNIPQAFVSSYAPRIRAYANSLLTPVQPQTVIPPLRTTKRGTTAINYSEDFQDESIDDSDAPRRQMRNRRQEDQTTDTLGPQKEHGKELYAPVDVQAIWREWMGKPKRSMTEKQVQVQAALPTNLVPIRINLTIPAFQPDAPLPRPSDLRERGLDENAPAYRLPEMTPEFRLSDYFLWNLHEALMTPDQFAKVLVEDLDIPAGPAGQTPDRKQLLIVNIAQQIRSQLEEHAGVELHPFFSKDKPQPPAQPAAAPVRPALSRDQSSTPFPGTPSALQPPTTNGVNSPATNTPLTNGKAVSVTAEQVNPVLNPDDVHRCVITISLNLQNRLLSDKFEWSLLHPPGLPEIFAKQTCADLGLSGEWVPALAHSIYEAVLKLKKEVVENGGSILGVVGSGVSTWGEIENEAAEVHGDGTLAIGEGAGWRYDQDVLGAEWEPRVEVLSKEEIEKREGDRERQLRRMRRDMAARAAPQPSQRESFYGGLGEIGGEEERMGRGERAKKKRRFRSLSPVGRDSPDLAAAFGGEAGKLSETERQTWRCSHCQVWGTAVWSVRDGPNGPRTLCNNCGLLYEQNRTLPPWSKDMYQGERDAGSNRPAPPPQRANHTPQPDQFSRSSQFVPNPARAHSQTFFKHSNSFTGAPPSSIPEQYAATVRGGGPQMFEDYAVEGEDLDWTKVEDPRERKRLQNIINGRKYRERRLAQEGVSLEGSPVPSSGRGGAVQYSGYGGYGPSQGVAGTPVPQGGGTATPQGLGQSQMSMGGAQGQGQGQGQVAMGQSYR</sequence>
<dbReference type="InterPro" id="IPR006939">
    <property type="entry name" value="SNF5"/>
</dbReference>
<reference evidence="8 9" key="1">
    <citation type="submission" date="2018-02" db="EMBL/GenBank/DDBJ databases">
        <title>Draft genome sequences of Elsinoe sp., causing black scab on jojoba.</title>
        <authorList>
            <person name="Stodart B."/>
            <person name="Jeffress S."/>
            <person name="Ash G."/>
            <person name="Arun Chinnappa K."/>
        </authorList>
    </citation>
    <scope>NUCLEOTIDE SEQUENCE [LARGE SCALE GENOMIC DNA]</scope>
    <source>
        <strain evidence="8 9">Hillstone_2</strain>
    </source>
</reference>
<feature type="region of interest" description="Disordered" evidence="6">
    <location>
        <begin position="47"/>
        <end position="89"/>
    </location>
</feature>
<feature type="domain" description="GATA-type" evidence="7">
    <location>
        <begin position="537"/>
        <end position="590"/>
    </location>
</feature>
<feature type="compositionally biased region" description="Polar residues" evidence="6">
    <location>
        <begin position="606"/>
        <end position="622"/>
    </location>
</feature>
<feature type="compositionally biased region" description="Polar residues" evidence="6">
    <location>
        <begin position="266"/>
        <end position="298"/>
    </location>
</feature>
<keyword evidence="3" id="KW-0805">Transcription regulation</keyword>
<dbReference type="Gene3D" id="3.30.50.10">
    <property type="entry name" value="Erythroid Transcription Factor GATA-1, subunit A"/>
    <property type="match status" value="1"/>
</dbReference>
<evidence type="ECO:0000256" key="3">
    <source>
        <dbReference type="ARBA" id="ARBA00023015"/>
    </source>
</evidence>
<feature type="region of interest" description="Disordered" evidence="6">
    <location>
        <begin position="704"/>
        <end position="781"/>
    </location>
</feature>
<dbReference type="GO" id="GO:0006355">
    <property type="term" value="P:regulation of DNA-templated transcription"/>
    <property type="evidence" value="ECO:0007669"/>
    <property type="project" value="InterPro"/>
</dbReference>
<accession>A0A4U7B2P0</accession>
<organism evidence="8 9">
    <name type="scientific">Elsinoe australis</name>
    <dbReference type="NCBI Taxonomy" id="40998"/>
    <lineage>
        <taxon>Eukaryota</taxon>
        <taxon>Fungi</taxon>
        <taxon>Dikarya</taxon>
        <taxon>Ascomycota</taxon>
        <taxon>Pezizomycotina</taxon>
        <taxon>Dothideomycetes</taxon>
        <taxon>Dothideomycetidae</taxon>
        <taxon>Myriangiales</taxon>
        <taxon>Elsinoaceae</taxon>
        <taxon>Elsinoe</taxon>
    </lineage>
</organism>
<comment type="similarity">
    <text evidence="2">Belongs to the SNF5 family.</text>
</comment>
<feature type="compositionally biased region" description="Low complexity" evidence="6">
    <location>
        <begin position="772"/>
        <end position="781"/>
    </location>
</feature>
<feature type="compositionally biased region" description="Low complexity" evidence="6">
    <location>
        <begin position="752"/>
        <end position="762"/>
    </location>
</feature>
<evidence type="ECO:0000256" key="6">
    <source>
        <dbReference type="SAM" id="MobiDB-lite"/>
    </source>
</evidence>
<comment type="subcellular location">
    <subcellularLocation>
        <location evidence="1">Nucleus</location>
    </subcellularLocation>
</comment>
<dbReference type="InterPro" id="IPR000679">
    <property type="entry name" value="Znf_GATA"/>
</dbReference>
<keyword evidence="4" id="KW-0804">Transcription</keyword>
<evidence type="ECO:0000313" key="8">
    <source>
        <dbReference type="EMBL" id="TKX23945.1"/>
    </source>
</evidence>
<dbReference type="GO" id="GO:0008270">
    <property type="term" value="F:zinc ion binding"/>
    <property type="evidence" value="ECO:0007669"/>
    <property type="project" value="InterPro"/>
</dbReference>
<dbReference type="GO" id="GO:0006338">
    <property type="term" value="P:chromatin remodeling"/>
    <property type="evidence" value="ECO:0007669"/>
    <property type="project" value="InterPro"/>
</dbReference>
<dbReference type="Pfam" id="PF00320">
    <property type="entry name" value="GATA"/>
    <property type="match status" value="1"/>
</dbReference>
<dbReference type="InterPro" id="IPR013088">
    <property type="entry name" value="Znf_NHR/GATA"/>
</dbReference>
<feature type="compositionally biased region" description="Acidic residues" evidence="6">
    <location>
        <begin position="55"/>
        <end position="64"/>
    </location>
</feature>
<evidence type="ECO:0000313" key="9">
    <source>
        <dbReference type="Proteomes" id="UP000308133"/>
    </source>
</evidence>
<feature type="region of interest" description="Disordered" evidence="6">
    <location>
        <begin position="468"/>
        <end position="523"/>
    </location>
</feature>
<evidence type="ECO:0000256" key="4">
    <source>
        <dbReference type="ARBA" id="ARBA00023163"/>
    </source>
</evidence>
<protein>
    <recommendedName>
        <fullName evidence="7">GATA-type domain-containing protein</fullName>
    </recommendedName>
</protein>
<feature type="region of interest" description="Disordered" evidence="6">
    <location>
        <begin position="242"/>
        <end position="299"/>
    </location>
</feature>
<dbReference type="Proteomes" id="UP000308133">
    <property type="component" value="Unassembled WGS sequence"/>
</dbReference>